<dbReference type="Pfam" id="PF13432">
    <property type="entry name" value="TPR_16"/>
    <property type="match status" value="2"/>
</dbReference>
<feature type="repeat" description="TPR" evidence="3">
    <location>
        <begin position="890"/>
        <end position="923"/>
    </location>
</feature>
<dbReference type="PANTHER" id="PTHR44858">
    <property type="entry name" value="TETRATRICOPEPTIDE REPEAT PROTEIN 6"/>
    <property type="match status" value="1"/>
</dbReference>
<dbReference type="GO" id="GO:0006508">
    <property type="term" value="P:proteolysis"/>
    <property type="evidence" value="ECO:0007669"/>
    <property type="project" value="UniProtKB-KW"/>
</dbReference>
<protein>
    <submittedName>
        <fullName evidence="6">Transglutaminase-like enzymes, putative cysteine proteases</fullName>
    </submittedName>
</protein>
<dbReference type="PANTHER" id="PTHR44858:SF1">
    <property type="entry name" value="UDP-N-ACETYLGLUCOSAMINE--PEPTIDE N-ACETYLGLUCOSAMINYLTRANSFERASE SPINDLY-RELATED"/>
    <property type="match status" value="1"/>
</dbReference>
<dbReference type="InterPro" id="IPR050498">
    <property type="entry name" value="Ycf3"/>
</dbReference>
<sequence>MVERHVRAFGDHTETYVRMRLRVLSPLGLQQASQLGVEWNPALQTPTVHHARIIRAGETTDILDKADFTILRRETALEQSLQINGVLTGVLVNPDIRVGDTIDFAYSFRTQFDVFNNPLETLAYSHSPLPLDLGATTISWPASMNVQTRAGRHAVLPPITEEGDFKVLSNRVTDAEGEIYPDTLAPRSYPNYGWQISSIPQWGMIADHIRASFDQASALPDAADMAAHVARIKSEHVTPEARALAALRLVQDEVRYMALTLGEGGWLPVSAGEVWAKRQGDCKGKTVLLVALLRELGIDAVPVLVSSENLPLDRYLPMVSAFDHVIVKARINGETYLMDGARIGDRSLTPDRPLVHEYVLPIVERARLEQIPLKLPPRPTGALHVEIDFSDGVYGPARVTLTDIERGHSATEMQAGVAQVPAAELTRLYDQRWNNFLKDYGQVSDIKSRWEYREDTHEFVASATARVAFDWSGGPVEIPLAHVTWKGFELHKDERFKDADYGKKFPSSSSFRTTVIVPEGEDVLDLSVQPYEVEAGATRYFRTVQRDGNRLETDRGSITLRPYATAAEVQAEQAGMDSFKDLKATMQVKRGYTLTAADRQTLTTAPEGDPEVALRRAYSLYDEGDHVGAIAQFDAAIASFPSPHANALSNRALAYLALGDLEKARADIAAGEAVDPNETILFHAKGRLAEIEEDDLEAVLAFTGALRSWPENSHALYRRAAAYERMGQSARALADLERIVTLEPQEIEAKGALATQLLRMGRTEQAYEQAGLMAQTAGYPDAKVQIFIGMAQALASNLKASDPAKAETALTNALSMESDFPALLIDRAGIRAMQGDSQGAAADMARFKQLTRINLDDPAQACVSQSLFRHSRDAALAMCDKAIERKENDAVLHIRRGYLLHALDRENEAVAAYRTATELAPSNPKAKYGLGKMLKGAGQAAEGDALMAEALSSDPRANEDFDTPLYEVSGSA</sequence>
<reference evidence="6 7" key="1">
    <citation type="submission" date="2017-02" db="EMBL/GenBank/DDBJ databases">
        <authorList>
            <person name="Peterson S.W."/>
        </authorList>
    </citation>
    <scope>NUCLEOTIDE SEQUENCE [LARGE SCALE GENOMIC DNA]</scope>
    <source>
        <strain evidence="6 7">3F5N</strain>
    </source>
</reference>
<dbReference type="InterPro" id="IPR019734">
    <property type="entry name" value="TPR_rpt"/>
</dbReference>
<dbReference type="Pfam" id="PF13181">
    <property type="entry name" value="TPR_8"/>
    <property type="match status" value="1"/>
</dbReference>
<evidence type="ECO:0000313" key="7">
    <source>
        <dbReference type="Proteomes" id="UP000195766"/>
    </source>
</evidence>
<dbReference type="PROSITE" id="PS50005">
    <property type="entry name" value="TPR"/>
    <property type="match status" value="2"/>
</dbReference>
<feature type="region of interest" description="Disordered" evidence="4">
    <location>
        <begin position="946"/>
        <end position="972"/>
    </location>
</feature>
<dbReference type="Gene3D" id="1.25.40.10">
    <property type="entry name" value="Tetratricopeptide repeat domain"/>
    <property type="match status" value="2"/>
</dbReference>
<keyword evidence="6" id="KW-0645">Protease</keyword>
<evidence type="ECO:0000259" key="5">
    <source>
        <dbReference type="Pfam" id="PF12969"/>
    </source>
</evidence>
<dbReference type="AlphaFoldDB" id="A0A1R4GFP0"/>
<keyword evidence="6" id="KW-0378">Hydrolase</keyword>
<dbReference type="InterPro" id="IPR024618">
    <property type="entry name" value="DUF3857"/>
</dbReference>
<keyword evidence="1" id="KW-0677">Repeat</keyword>
<dbReference type="InterPro" id="IPR011990">
    <property type="entry name" value="TPR-like_helical_dom_sf"/>
</dbReference>
<feature type="repeat" description="TPR" evidence="3">
    <location>
        <begin position="713"/>
        <end position="746"/>
    </location>
</feature>
<dbReference type="Proteomes" id="UP000195766">
    <property type="component" value="Unassembled WGS sequence"/>
</dbReference>
<dbReference type="Pfam" id="PF12969">
    <property type="entry name" value="DUF3857"/>
    <property type="match status" value="1"/>
</dbReference>
<dbReference type="SUPFAM" id="SSF48452">
    <property type="entry name" value="TPR-like"/>
    <property type="match status" value="1"/>
</dbReference>
<dbReference type="SMART" id="SM00028">
    <property type="entry name" value="TPR"/>
    <property type="match status" value="4"/>
</dbReference>
<dbReference type="SUPFAM" id="SSF54001">
    <property type="entry name" value="Cysteine proteinases"/>
    <property type="match status" value="1"/>
</dbReference>
<evidence type="ECO:0000256" key="2">
    <source>
        <dbReference type="ARBA" id="ARBA00022803"/>
    </source>
</evidence>
<evidence type="ECO:0000313" key="6">
    <source>
        <dbReference type="EMBL" id="SJM66885.1"/>
    </source>
</evidence>
<name>A0A1R4GFP0_BREDI</name>
<evidence type="ECO:0000256" key="3">
    <source>
        <dbReference type="PROSITE-ProRule" id="PRU00339"/>
    </source>
</evidence>
<gene>
    <name evidence="6" type="ORF">FM111_12320</name>
</gene>
<feature type="domain" description="DUF3857" evidence="5">
    <location>
        <begin position="13"/>
        <end position="174"/>
    </location>
</feature>
<evidence type="ECO:0000256" key="4">
    <source>
        <dbReference type="SAM" id="MobiDB-lite"/>
    </source>
</evidence>
<evidence type="ECO:0000256" key="1">
    <source>
        <dbReference type="ARBA" id="ARBA00022737"/>
    </source>
</evidence>
<dbReference type="Gene3D" id="3.10.620.30">
    <property type="match status" value="1"/>
</dbReference>
<dbReference type="GO" id="GO:0008233">
    <property type="term" value="F:peptidase activity"/>
    <property type="evidence" value="ECO:0007669"/>
    <property type="project" value="UniProtKB-KW"/>
</dbReference>
<accession>A0A1R4GFP0</accession>
<dbReference type="InterPro" id="IPR038765">
    <property type="entry name" value="Papain-like_cys_pep_sf"/>
</dbReference>
<organism evidence="6 7">
    <name type="scientific">Brevundimonas diminuta 3F5N</name>
    <dbReference type="NCBI Taxonomy" id="1255603"/>
    <lineage>
        <taxon>Bacteria</taxon>
        <taxon>Pseudomonadati</taxon>
        <taxon>Pseudomonadota</taxon>
        <taxon>Alphaproteobacteria</taxon>
        <taxon>Caulobacterales</taxon>
        <taxon>Caulobacteraceae</taxon>
        <taxon>Brevundimonas</taxon>
    </lineage>
</organism>
<dbReference type="EMBL" id="FUIE01000065">
    <property type="protein sequence ID" value="SJM66885.1"/>
    <property type="molecule type" value="Genomic_DNA"/>
</dbReference>
<keyword evidence="2 3" id="KW-0802">TPR repeat</keyword>
<dbReference type="Gene3D" id="2.60.40.3140">
    <property type="match status" value="1"/>
</dbReference>
<proteinExistence type="predicted"/>